<dbReference type="Pfam" id="PF06081">
    <property type="entry name" value="ArAE_1"/>
    <property type="match status" value="1"/>
</dbReference>
<evidence type="ECO:0000256" key="3">
    <source>
        <dbReference type="ARBA" id="ARBA00022692"/>
    </source>
</evidence>
<evidence type="ECO:0000256" key="2">
    <source>
        <dbReference type="ARBA" id="ARBA00022475"/>
    </source>
</evidence>
<comment type="caution">
    <text evidence="7">The sequence shown here is derived from an EMBL/GenBank/DDBJ whole genome shotgun (WGS) entry which is preliminary data.</text>
</comment>
<evidence type="ECO:0008006" key="9">
    <source>
        <dbReference type="Google" id="ProtNLM"/>
    </source>
</evidence>
<keyword evidence="2" id="KW-1003">Cell membrane</keyword>
<reference evidence="7 8" key="1">
    <citation type="submission" date="2021-03" db="EMBL/GenBank/DDBJ databases">
        <title>Sequencing the genomes of 1000 actinobacteria strains.</title>
        <authorList>
            <person name="Klenk H.-P."/>
        </authorList>
    </citation>
    <scope>NUCLEOTIDE SEQUENCE [LARGE SCALE GENOMIC DNA]</scope>
    <source>
        <strain evidence="7 8">DSM 12936</strain>
    </source>
</reference>
<feature type="transmembrane region" description="Helical" evidence="6">
    <location>
        <begin position="90"/>
        <end position="107"/>
    </location>
</feature>
<accession>A0ABS4ZDB9</accession>
<keyword evidence="4 6" id="KW-1133">Transmembrane helix</keyword>
<evidence type="ECO:0000256" key="1">
    <source>
        <dbReference type="ARBA" id="ARBA00004651"/>
    </source>
</evidence>
<protein>
    <recommendedName>
        <fullName evidence="9">Aromatic acid exporter family member 1</fullName>
    </recommendedName>
</protein>
<dbReference type="EMBL" id="JAGIOB010000001">
    <property type="protein sequence ID" value="MBP2419049.1"/>
    <property type="molecule type" value="Genomic_DNA"/>
</dbReference>
<dbReference type="RefSeq" id="WP_210059135.1">
    <property type="nucleotide sequence ID" value="NZ_BAAAMH010000011.1"/>
</dbReference>
<keyword evidence="3 6" id="KW-0812">Transmembrane</keyword>
<proteinExistence type="predicted"/>
<sequence>MAQRLDRVRARARSSARRLLWWVWPSYPTSWSAVPDRLRPAATQIARLTVAATVAYVIADTVSPGIRDLTAPLTALLVVQATTVGTLQMGLVRVGAVLTGVLVAVGVTSGIGLSWWSLAAVIAASLGLAKVFRLGDQSLEAPISAMLILAVAVPGLAAEVRVVNTLIGTVVGIAFSLLVPVSIPSARATAAVRQVARSQAALLDEVALSLTDRAPHPEEVAAWFAWTEDLDRDVDAAAAAVRTVEESRRLNPRALTADVVHPGLRDALDRLARCLAAERALLVVIGREAPEPGGPDDRSLTPELRRAFAVVLDDVADALRGFGDLVSAEFGGGNVDRVDALLSRTLDIVRETRAVLTELVLLDVDPRQQTGLWMLQGSVLAAVEEVLRQLDLEHIERRGAAWLQRRQGPGPAP</sequence>
<comment type="subcellular location">
    <subcellularLocation>
        <location evidence="1">Cell membrane</location>
        <topology evidence="1">Multi-pass membrane protein</topology>
    </subcellularLocation>
</comment>
<name>A0ABS4ZDB9_9ACTN</name>
<feature type="transmembrane region" description="Helical" evidence="6">
    <location>
        <begin position="163"/>
        <end position="183"/>
    </location>
</feature>
<evidence type="ECO:0000313" key="8">
    <source>
        <dbReference type="Proteomes" id="UP000758168"/>
    </source>
</evidence>
<evidence type="ECO:0000256" key="5">
    <source>
        <dbReference type="ARBA" id="ARBA00023136"/>
    </source>
</evidence>
<dbReference type="Proteomes" id="UP000758168">
    <property type="component" value="Unassembled WGS sequence"/>
</dbReference>
<keyword evidence="5 6" id="KW-0472">Membrane</keyword>
<evidence type="ECO:0000256" key="4">
    <source>
        <dbReference type="ARBA" id="ARBA00022989"/>
    </source>
</evidence>
<feature type="transmembrane region" description="Helical" evidence="6">
    <location>
        <begin position="139"/>
        <end position="157"/>
    </location>
</feature>
<gene>
    <name evidence="7" type="ORF">JOF54_003971</name>
</gene>
<dbReference type="InterPro" id="IPR010343">
    <property type="entry name" value="ArAE_1"/>
</dbReference>
<evidence type="ECO:0000256" key="6">
    <source>
        <dbReference type="SAM" id="Phobius"/>
    </source>
</evidence>
<organism evidence="7 8">
    <name type="scientific">Microlunatus capsulatus</name>
    <dbReference type="NCBI Taxonomy" id="99117"/>
    <lineage>
        <taxon>Bacteria</taxon>
        <taxon>Bacillati</taxon>
        <taxon>Actinomycetota</taxon>
        <taxon>Actinomycetes</taxon>
        <taxon>Propionibacteriales</taxon>
        <taxon>Propionibacteriaceae</taxon>
        <taxon>Microlunatus</taxon>
    </lineage>
</organism>
<evidence type="ECO:0000313" key="7">
    <source>
        <dbReference type="EMBL" id="MBP2419049.1"/>
    </source>
</evidence>
<keyword evidence="8" id="KW-1185">Reference proteome</keyword>